<dbReference type="InterPro" id="IPR035979">
    <property type="entry name" value="RBD_domain_sf"/>
</dbReference>
<dbReference type="PANTHER" id="PTHR21527:SF6">
    <property type="entry name" value="NUCLEOPORIN NUP35"/>
    <property type="match status" value="1"/>
</dbReference>
<dbReference type="EnsemblMetazoa" id="CapteT171777">
    <property type="protein sequence ID" value="CapteP171777"/>
    <property type="gene ID" value="CapteG171777"/>
</dbReference>
<reference evidence="13" key="3">
    <citation type="submission" date="2015-06" db="UniProtKB">
        <authorList>
            <consortium name="EnsemblMetazoa"/>
        </authorList>
    </citation>
    <scope>IDENTIFICATION</scope>
</reference>
<protein>
    <recommendedName>
        <fullName evidence="9">Nucleoporin NUP53</fullName>
    </recommendedName>
</protein>
<evidence type="ECO:0000313" key="12">
    <source>
        <dbReference type="EMBL" id="ELT94444.1"/>
    </source>
</evidence>
<evidence type="ECO:0000259" key="11">
    <source>
        <dbReference type="PROSITE" id="PS51472"/>
    </source>
</evidence>
<evidence type="ECO:0000256" key="10">
    <source>
        <dbReference type="SAM" id="MobiDB-lite"/>
    </source>
</evidence>
<evidence type="ECO:0000256" key="5">
    <source>
        <dbReference type="ARBA" id="ARBA00022927"/>
    </source>
</evidence>
<reference evidence="12 14" key="2">
    <citation type="journal article" date="2013" name="Nature">
        <title>Insights into bilaterian evolution from three spiralian genomes.</title>
        <authorList>
            <person name="Simakov O."/>
            <person name="Marletaz F."/>
            <person name="Cho S.J."/>
            <person name="Edsinger-Gonzales E."/>
            <person name="Havlak P."/>
            <person name="Hellsten U."/>
            <person name="Kuo D.H."/>
            <person name="Larsson T."/>
            <person name="Lv J."/>
            <person name="Arendt D."/>
            <person name="Savage R."/>
            <person name="Osoegawa K."/>
            <person name="de Jong P."/>
            <person name="Grimwood J."/>
            <person name="Chapman J.A."/>
            <person name="Shapiro H."/>
            <person name="Aerts A."/>
            <person name="Otillar R.P."/>
            <person name="Terry A.Y."/>
            <person name="Boore J.L."/>
            <person name="Grigoriev I.V."/>
            <person name="Lindberg D.R."/>
            <person name="Seaver E.C."/>
            <person name="Weisblat D.A."/>
            <person name="Putnam N.H."/>
            <person name="Rokhsar D.S."/>
        </authorList>
    </citation>
    <scope>NUCLEOTIDE SEQUENCE</scope>
    <source>
        <strain evidence="12 14">I ESC-2004</strain>
    </source>
</reference>
<keyword evidence="14" id="KW-1185">Reference proteome</keyword>
<evidence type="ECO:0000256" key="4">
    <source>
        <dbReference type="ARBA" id="ARBA00022816"/>
    </source>
</evidence>
<keyword evidence="4 9" id="KW-0509">mRNA transport</keyword>
<organism evidence="12">
    <name type="scientific">Capitella teleta</name>
    <name type="common">Polychaete worm</name>
    <dbReference type="NCBI Taxonomy" id="283909"/>
    <lineage>
        <taxon>Eukaryota</taxon>
        <taxon>Metazoa</taxon>
        <taxon>Spiralia</taxon>
        <taxon>Lophotrochozoa</taxon>
        <taxon>Annelida</taxon>
        <taxon>Polychaeta</taxon>
        <taxon>Sedentaria</taxon>
        <taxon>Scolecida</taxon>
        <taxon>Capitellidae</taxon>
        <taxon>Capitella</taxon>
    </lineage>
</organism>
<sequence length="353" mass="37795">MEAMNLGSPVGAAVSPASHNTPNQSAYIPGYLLGDTTPSASPAASQMWSSPNTTAQKSFSKAATPFANYSPHTPQPSGGSYVGTPRAENRPNRDILGSRTKEKSSAPPVRSLLESVIIPSGTPDKRIDSDLSLNNSRLNQTGSLLAPGTPRGAPTNSFMCETPGGQDSSLFNQSRKNPPSPAQVDPFYTQGESIGPDDELDETWVTIFGFPPAASSFILQQFSQYGNITKHIISPDGNWMHLHFQSKLQAKKALSKNGKVFGNSIMVGVTACIDKSVMADVQDVSNLHHSSFLDSSYARQSTPGATRDNHAPIRPLTAAYKAASSEHEVLNAQNAPQKNNNIVSKAMEYMFGW</sequence>
<dbReference type="GO" id="GO:0003676">
    <property type="term" value="F:nucleic acid binding"/>
    <property type="evidence" value="ECO:0007669"/>
    <property type="project" value="InterPro"/>
</dbReference>
<dbReference type="GO" id="GO:0005543">
    <property type="term" value="F:phospholipid binding"/>
    <property type="evidence" value="ECO:0007669"/>
    <property type="project" value="TreeGrafter"/>
</dbReference>
<dbReference type="STRING" id="283909.R7TL95"/>
<accession>R7TL95</accession>
<evidence type="ECO:0000313" key="14">
    <source>
        <dbReference type="Proteomes" id="UP000014760"/>
    </source>
</evidence>
<comment type="function">
    <text evidence="9">Functions as a component of the nuclear pore complex (NPC).</text>
</comment>
<dbReference type="InterPro" id="IPR007846">
    <property type="entry name" value="RRM_NUP35_dom"/>
</dbReference>
<dbReference type="Gene3D" id="3.30.70.330">
    <property type="match status" value="1"/>
</dbReference>
<proteinExistence type="inferred from homology"/>
<evidence type="ECO:0000256" key="1">
    <source>
        <dbReference type="ARBA" id="ARBA00004567"/>
    </source>
</evidence>
<dbReference type="PIRSF" id="PIRSF038119">
    <property type="entry name" value="Nucleoporin_NUP53"/>
    <property type="match status" value="1"/>
</dbReference>
<evidence type="ECO:0000256" key="2">
    <source>
        <dbReference type="ARBA" id="ARBA00009454"/>
    </source>
</evidence>
<feature type="domain" description="RRM Nup35-type" evidence="11">
    <location>
        <begin position="199"/>
        <end position="279"/>
    </location>
</feature>
<dbReference type="EMBL" id="KB309421">
    <property type="protein sequence ID" value="ELT94444.1"/>
    <property type="molecule type" value="Genomic_DNA"/>
</dbReference>
<dbReference type="GO" id="GO:0044615">
    <property type="term" value="C:nuclear pore nuclear basket"/>
    <property type="evidence" value="ECO:0007669"/>
    <property type="project" value="TreeGrafter"/>
</dbReference>
<dbReference type="GO" id="GO:0017056">
    <property type="term" value="F:structural constituent of nuclear pore"/>
    <property type="evidence" value="ECO:0007669"/>
    <property type="project" value="InterPro"/>
</dbReference>
<dbReference type="FunCoup" id="R7TL95">
    <property type="interactions" value="1521"/>
</dbReference>
<evidence type="ECO:0000256" key="3">
    <source>
        <dbReference type="ARBA" id="ARBA00022448"/>
    </source>
</evidence>
<reference evidence="14" key="1">
    <citation type="submission" date="2012-12" db="EMBL/GenBank/DDBJ databases">
        <authorList>
            <person name="Hellsten U."/>
            <person name="Grimwood J."/>
            <person name="Chapman J.A."/>
            <person name="Shapiro H."/>
            <person name="Aerts A."/>
            <person name="Otillar R.P."/>
            <person name="Terry A.Y."/>
            <person name="Boore J.L."/>
            <person name="Simakov O."/>
            <person name="Marletaz F."/>
            <person name="Cho S.-J."/>
            <person name="Edsinger-Gonzales E."/>
            <person name="Havlak P."/>
            <person name="Kuo D.-H."/>
            <person name="Larsson T."/>
            <person name="Lv J."/>
            <person name="Arendt D."/>
            <person name="Savage R."/>
            <person name="Osoegawa K."/>
            <person name="de Jong P."/>
            <person name="Lindberg D.R."/>
            <person name="Seaver E.C."/>
            <person name="Weisblat D.A."/>
            <person name="Putnam N.H."/>
            <person name="Grigoriev I.V."/>
            <person name="Rokhsar D.S."/>
        </authorList>
    </citation>
    <scope>NUCLEOTIDE SEQUENCE</scope>
    <source>
        <strain evidence="14">I ESC-2004</strain>
    </source>
</reference>
<evidence type="ECO:0000256" key="7">
    <source>
        <dbReference type="ARBA" id="ARBA00023132"/>
    </source>
</evidence>
<dbReference type="CDD" id="cd12722">
    <property type="entry name" value="RRM_Nup53"/>
    <property type="match status" value="1"/>
</dbReference>
<keyword evidence="5 9" id="KW-0653">Protein transport</keyword>
<dbReference type="EMBL" id="AMQN01012285">
    <property type="status" value="NOT_ANNOTATED_CDS"/>
    <property type="molecule type" value="Genomic_DNA"/>
</dbReference>
<dbReference type="SUPFAM" id="SSF54928">
    <property type="entry name" value="RNA-binding domain, RBD"/>
    <property type="match status" value="1"/>
</dbReference>
<dbReference type="OMA" id="SSYHTND"/>
<dbReference type="GO" id="GO:0044613">
    <property type="term" value="C:nuclear pore central transport channel"/>
    <property type="evidence" value="ECO:0007669"/>
    <property type="project" value="TreeGrafter"/>
</dbReference>
<keyword evidence="7 9" id="KW-0906">Nuclear pore complex</keyword>
<dbReference type="GO" id="GO:0051028">
    <property type="term" value="P:mRNA transport"/>
    <property type="evidence" value="ECO:0007669"/>
    <property type="project" value="UniProtKB-UniRule"/>
</dbReference>
<dbReference type="PANTHER" id="PTHR21527">
    <property type="entry name" value="NUCLEOPORIN NUP35"/>
    <property type="match status" value="1"/>
</dbReference>
<dbReference type="InterPro" id="IPR012677">
    <property type="entry name" value="Nucleotide-bd_a/b_plait_sf"/>
</dbReference>
<comment type="subcellular location">
    <subcellularLocation>
        <location evidence="1 9">Nucleus</location>
        <location evidence="1 9">Nuclear pore complex</location>
    </subcellularLocation>
</comment>
<dbReference type="OrthoDB" id="3365060at2759"/>
<keyword evidence="6 9" id="KW-0811">Translocation</keyword>
<dbReference type="GO" id="GO:0006999">
    <property type="term" value="P:nuclear pore organization"/>
    <property type="evidence" value="ECO:0007669"/>
    <property type="project" value="TreeGrafter"/>
</dbReference>
<evidence type="ECO:0000256" key="9">
    <source>
        <dbReference type="PIRNR" id="PIRNR038119"/>
    </source>
</evidence>
<feature type="compositionally biased region" description="Polar residues" evidence="10">
    <location>
        <begin position="131"/>
        <end position="143"/>
    </location>
</feature>
<feature type="region of interest" description="Disordered" evidence="10">
    <location>
        <begin position="1"/>
        <end position="24"/>
    </location>
</feature>
<keyword evidence="3 9" id="KW-0813">Transport</keyword>
<feature type="compositionally biased region" description="Polar residues" evidence="10">
    <location>
        <begin position="154"/>
        <end position="177"/>
    </location>
</feature>
<dbReference type="HOGENOM" id="CLU_056189_0_0_1"/>
<name>R7TL95_CAPTE</name>
<dbReference type="Proteomes" id="UP000014760">
    <property type="component" value="Unassembled WGS sequence"/>
</dbReference>
<dbReference type="PROSITE" id="PS51472">
    <property type="entry name" value="RRM_NUP35"/>
    <property type="match status" value="1"/>
</dbReference>
<dbReference type="GO" id="GO:0031965">
    <property type="term" value="C:nuclear membrane"/>
    <property type="evidence" value="ECO:0007669"/>
    <property type="project" value="InterPro"/>
</dbReference>
<comment type="similarity">
    <text evidence="2 9">Belongs to the Nup35 family.</text>
</comment>
<dbReference type="GO" id="GO:0006607">
    <property type="term" value="P:NLS-bearing protein import into nucleus"/>
    <property type="evidence" value="ECO:0007669"/>
    <property type="project" value="TreeGrafter"/>
</dbReference>
<dbReference type="Pfam" id="PF05172">
    <property type="entry name" value="RRM_Nup35"/>
    <property type="match status" value="1"/>
</dbReference>
<dbReference type="FunFam" id="3.30.70.330:FF:000095">
    <property type="entry name" value="Putative Nucleoporin NUP53"/>
    <property type="match status" value="1"/>
</dbReference>
<feature type="region of interest" description="Disordered" evidence="10">
    <location>
        <begin position="65"/>
        <end position="185"/>
    </location>
</feature>
<evidence type="ECO:0000256" key="6">
    <source>
        <dbReference type="ARBA" id="ARBA00023010"/>
    </source>
</evidence>
<evidence type="ECO:0000256" key="8">
    <source>
        <dbReference type="ARBA" id="ARBA00023242"/>
    </source>
</evidence>
<dbReference type="AlphaFoldDB" id="R7TL95"/>
<gene>
    <name evidence="12" type="ORF">CAPTEDRAFT_171777</name>
</gene>
<keyword evidence="8 9" id="KW-0539">Nucleus</keyword>
<evidence type="ECO:0000313" key="13">
    <source>
        <dbReference type="EnsemblMetazoa" id="CapteP171777"/>
    </source>
</evidence>
<dbReference type="InterPro" id="IPR017389">
    <property type="entry name" value="Nucleoporin_NUP53"/>
</dbReference>